<name>A0A1I7Y6G3_9BILA</name>
<keyword evidence="2" id="KW-1185">Reference proteome</keyword>
<dbReference type="Gene3D" id="3.30.70.270">
    <property type="match status" value="1"/>
</dbReference>
<dbReference type="WBParaSite" id="L893_g13223.t1">
    <property type="protein sequence ID" value="L893_g13223.t1"/>
    <property type="gene ID" value="L893_g13223"/>
</dbReference>
<evidence type="ECO:0000313" key="3">
    <source>
        <dbReference type="WBParaSite" id="L893_g13223.t1"/>
    </source>
</evidence>
<evidence type="ECO:0000313" key="2">
    <source>
        <dbReference type="Proteomes" id="UP000095287"/>
    </source>
</evidence>
<dbReference type="AlphaFoldDB" id="A0A1I7Y6G3"/>
<reference evidence="3" key="1">
    <citation type="submission" date="2016-11" db="UniProtKB">
        <authorList>
            <consortium name="WormBaseParasite"/>
        </authorList>
    </citation>
    <scope>IDENTIFICATION</scope>
</reference>
<dbReference type="PANTHER" id="PTHR47027:SF29">
    <property type="entry name" value="C2H2-TYPE DOMAIN-CONTAINING PROTEIN"/>
    <property type="match status" value="1"/>
</dbReference>
<organism evidence="2 3">
    <name type="scientific">Steinernema glaseri</name>
    <dbReference type="NCBI Taxonomy" id="37863"/>
    <lineage>
        <taxon>Eukaryota</taxon>
        <taxon>Metazoa</taxon>
        <taxon>Ecdysozoa</taxon>
        <taxon>Nematoda</taxon>
        <taxon>Chromadorea</taxon>
        <taxon>Rhabditida</taxon>
        <taxon>Tylenchina</taxon>
        <taxon>Panagrolaimomorpha</taxon>
        <taxon>Strongyloidoidea</taxon>
        <taxon>Steinernematidae</taxon>
        <taxon>Steinernema</taxon>
    </lineage>
</organism>
<dbReference type="Proteomes" id="UP000095287">
    <property type="component" value="Unplaced"/>
</dbReference>
<proteinExistence type="predicted"/>
<accession>A0A1I7Y6G3</accession>
<feature type="domain" description="Reverse transcriptase" evidence="1">
    <location>
        <begin position="1"/>
        <end position="138"/>
    </location>
</feature>
<evidence type="ECO:0000259" key="1">
    <source>
        <dbReference type="PROSITE" id="PS50878"/>
    </source>
</evidence>
<dbReference type="InterPro" id="IPR043128">
    <property type="entry name" value="Rev_trsase/Diguanyl_cyclase"/>
</dbReference>
<dbReference type="SUPFAM" id="SSF56672">
    <property type="entry name" value="DNA/RNA polymerases"/>
    <property type="match status" value="1"/>
</dbReference>
<dbReference type="PANTHER" id="PTHR47027">
    <property type="entry name" value="REVERSE TRANSCRIPTASE DOMAIN-CONTAINING PROTEIN"/>
    <property type="match status" value="1"/>
</dbReference>
<dbReference type="Pfam" id="PF00078">
    <property type="entry name" value="RVT_1"/>
    <property type="match status" value="1"/>
</dbReference>
<dbReference type="PROSITE" id="PS50878">
    <property type="entry name" value="RT_POL"/>
    <property type="match status" value="1"/>
</dbReference>
<dbReference type="InterPro" id="IPR000477">
    <property type="entry name" value="RT_dom"/>
</dbReference>
<dbReference type="InterPro" id="IPR043502">
    <property type="entry name" value="DNA/RNA_pol_sf"/>
</dbReference>
<protein>
    <submittedName>
        <fullName evidence="3">Reverse transcriptase domain-containing protein</fullName>
    </submittedName>
</protein>
<sequence length="232" mass="26442">MIYAQGSSAVRIDNLLAAFDVQRGVRQGDSLSPLLFITTLQYALHGIDWKDYGIKINGSLISYLAYADDIVLLSRSTAEAQLMVTALCKETEKIGLKINVKKSKWMVQSRPPNPDKELLIHNEPIDLVSSFKYLGQTLAWPRNHTKEISQRISAGWGVYAKYKDFLSSRRVPIEMKKKLVELCVKPAILYGCETWSLTKSAWIRIRSAQRRMERRMLGLRLLDKVPSVDIRS</sequence>